<keyword evidence="4" id="KW-1015">Disulfide bond</keyword>
<dbReference type="InterPro" id="IPR008255">
    <property type="entry name" value="Pyr_nucl-diS_OxRdtase_2_AS"/>
</dbReference>
<protein>
    <submittedName>
        <fullName evidence="7">Thioredoxin reductase</fullName>
        <ecNumber evidence="7">1.8.1.9</ecNumber>
    </submittedName>
</protein>
<proteinExistence type="predicted"/>
<evidence type="ECO:0000256" key="3">
    <source>
        <dbReference type="ARBA" id="ARBA00023002"/>
    </source>
</evidence>
<dbReference type="EC" id="1.8.1.9" evidence="7"/>
<dbReference type="AlphaFoldDB" id="U4KT33"/>
<dbReference type="Gene3D" id="3.50.50.60">
    <property type="entry name" value="FAD/NAD(P)-binding domain"/>
    <property type="match status" value="2"/>
</dbReference>
<keyword evidence="5" id="KW-0676">Redox-active center</keyword>
<gene>
    <name evidence="7" type="primary">trxB</name>
    <name evidence="7" type="ORF">BN85309680</name>
</gene>
<keyword evidence="1" id="KW-0285">Flavoprotein</keyword>
<dbReference type="RefSeq" id="WP_030004851.1">
    <property type="nucleotide sequence ID" value="NC_022549.1"/>
</dbReference>
<name>U4KT33_9MOLU</name>
<organism evidence="7 8">
    <name type="scientific">Acholeplasma brassicae</name>
    <dbReference type="NCBI Taxonomy" id="61635"/>
    <lineage>
        <taxon>Bacteria</taxon>
        <taxon>Bacillati</taxon>
        <taxon>Mycoplasmatota</taxon>
        <taxon>Mollicutes</taxon>
        <taxon>Acholeplasmatales</taxon>
        <taxon>Acholeplasmataceae</taxon>
        <taxon>Acholeplasma</taxon>
    </lineage>
</organism>
<dbReference type="InterPro" id="IPR050097">
    <property type="entry name" value="Ferredoxin-NADP_redctase_2"/>
</dbReference>
<dbReference type="PRINTS" id="PR00469">
    <property type="entry name" value="PNDRDTASEII"/>
</dbReference>
<evidence type="ECO:0000259" key="6">
    <source>
        <dbReference type="Pfam" id="PF07992"/>
    </source>
</evidence>
<evidence type="ECO:0000256" key="5">
    <source>
        <dbReference type="ARBA" id="ARBA00023284"/>
    </source>
</evidence>
<dbReference type="PROSITE" id="PS00573">
    <property type="entry name" value="PYRIDINE_REDOX_2"/>
    <property type="match status" value="1"/>
</dbReference>
<dbReference type="STRING" id="61635.BN85309680"/>
<evidence type="ECO:0000256" key="2">
    <source>
        <dbReference type="ARBA" id="ARBA00022827"/>
    </source>
</evidence>
<evidence type="ECO:0000256" key="1">
    <source>
        <dbReference type="ARBA" id="ARBA00022630"/>
    </source>
</evidence>
<evidence type="ECO:0000256" key="4">
    <source>
        <dbReference type="ARBA" id="ARBA00023157"/>
    </source>
</evidence>
<dbReference type="InterPro" id="IPR036188">
    <property type="entry name" value="FAD/NAD-bd_sf"/>
</dbReference>
<keyword evidence="3 7" id="KW-0560">Oxidoreductase</keyword>
<dbReference type="KEGG" id="abra:BN85309680"/>
<reference evidence="7 8" key="1">
    <citation type="journal article" date="2013" name="J. Mol. Microbiol. Biotechnol.">
        <title>Analysis of the Complete Genomes of Acholeplasma brassicae , A. palmae and A. laidlawii and Their Comparison to the Obligate Parasites from ' Candidatus Phytoplasma'.</title>
        <authorList>
            <person name="Kube M."/>
            <person name="Siewert C."/>
            <person name="Migdoll A.M."/>
            <person name="Duduk B."/>
            <person name="Holz S."/>
            <person name="Rabus R."/>
            <person name="Seemuller E."/>
            <person name="Mitrovic J."/>
            <person name="Muller I."/>
            <person name="Buttner C."/>
            <person name="Reinhardt R."/>
        </authorList>
    </citation>
    <scope>NUCLEOTIDE SEQUENCE [LARGE SCALE GENOMIC DNA]</scope>
    <source>
        <strain evidence="8">0502</strain>
    </source>
</reference>
<evidence type="ECO:0000313" key="8">
    <source>
        <dbReference type="Proteomes" id="UP000032737"/>
    </source>
</evidence>
<dbReference type="Proteomes" id="UP000032737">
    <property type="component" value="Chromosome"/>
</dbReference>
<dbReference type="Pfam" id="PF07992">
    <property type="entry name" value="Pyr_redox_2"/>
    <property type="match status" value="1"/>
</dbReference>
<dbReference type="InterPro" id="IPR023753">
    <property type="entry name" value="FAD/NAD-binding_dom"/>
</dbReference>
<keyword evidence="8" id="KW-1185">Reference proteome</keyword>
<dbReference type="OrthoDB" id="9806179at2"/>
<dbReference type="EMBL" id="FO681348">
    <property type="protein sequence ID" value="CCV65989.1"/>
    <property type="molecule type" value="Genomic_DNA"/>
</dbReference>
<dbReference type="HOGENOM" id="CLU_031864_5_3_14"/>
<dbReference type="PRINTS" id="PR00368">
    <property type="entry name" value="FADPNR"/>
</dbReference>
<keyword evidence="2" id="KW-0274">FAD</keyword>
<feature type="domain" description="FAD/NAD(P)-binding" evidence="6">
    <location>
        <begin position="20"/>
        <end position="306"/>
    </location>
</feature>
<evidence type="ECO:0000313" key="7">
    <source>
        <dbReference type="EMBL" id="CCV65989.1"/>
    </source>
</evidence>
<dbReference type="PANTHER" id="PTHR48105">
    <property type="entry name" value="THIOREDOXIN REDUCTASE 1-RELATED-RELATED"/>
    <property type="match status" value="1"/>
</dbReference>
<sequence length="321" mass="34796">MFNFTIDKTPKKDLSNDKTYDLIVLGGGPAGLNAALYAKRKNLDVIIVANEIGGQLNNTKDVDNYLGFKAVDASRLIEAFQSHVNTFDVPTLTGVYVKEIQKSDNLFVISLSTGETLSSKTIIYTLGGNPRKLGVKGEKEFQSRGVSYCVTCDGPFFKNKVVAVIGGGNSAVDAAIDLAQIAKQVVLIQRSQLRADQSSVLKLQSLPNVQIHLETDVLSFNGQDVLKSLSLYDKHHESTIELDVDGVFVEIGNIPNSDLASEFVLRNDQKEIITNELQETKTKGFYAAGDVTSMPHKQVIIAASQGAIAALQAAIYINKGE</sequence>
<dbReference type="SUPFAM" id="SSF51905">
    <property type="entry name" value="FAD/NAD(P)-binding domain"/>
    <property type="match status" value="1"/>
</dbReference>
<accession>U4KT33</accession>
<dbReference type="GO" id="GO:0004791">
    <property type="term" value="F:thioredoxin-disulfide reductase (NADPH) activity"/>
    <property type="evidence" value="ECO:0007669"/>
    <property type="project" value="UniProtKB-EC"/>
</dbReference>